<sequence>MSKEKEPSPLGRELETYQTEGIPLWLNGKPSTPEEIVHACMIEEEGTYMRDYVQNERGKVERLEFDLIKLKKEET</sequence>
<gene>
    <name evidence="1" type="ORF">H8712_02780</name>
</gene>
<proteinExistence type="predicted"/>
<comment type="caution">
    <text evidence="1">The sequence shown here is derived from an EMBL/GenBank/DDBJ whole genome shotgun (WGS) entry which is preliminary data.</text>
</comment>
<protein>
    <submittedName>
        <fullName evidence="1">Uncharacterized protein</fullName>
    </submittedName>
</protein>
<name>A0ABR7P9R4_9FIRM</name>
<accession>A0ABR7P9R4</accession>
<dbReference type="EMBL" id="JACRTP010000001">
    <property type="protein sequence ID" value="MBC8627555.1"/>
    <property type="molecule type" value="Genomic_DNA"/>
</dbReference>
<evidence type="ECO:0000313" key="1">
    <source>
        <dbReference type="EMBL" id="MBC8627555.1"/>
    </source>
</evidence>
<dbReference type="Proteomes" id="UP000661649">
    <property type="component" value="Unassembled WGS sequence"/>
</dbReference>
<evidence type="ECO:0000313" key="2">
    <source>
        <dbReference type="Proteomes" id="UP000661649"/>
    </source>
</evidence>
<reference evidence="1 2" key="1">
    <citation type="submission" date="2020-08" db="EMBL/GenBank/DDBJ databases">
        <title>Genome public.</title>
        <authorList>
            <person name="Liu C."/>
            <person name="Sun Q."/>
        </authorList>
    </citation>
    <scope>NUCLEOTIDE SEQUENCE [LARGE SCALE GENOMIC DNA]</scope>
    <source>
        <strain evidence="1 2">3_YM_SP_D4_24.mj</strain>
    </source>
</reference>
<organism evidence="1 2">
    <name type="scientific">Blautia stercoris</name>
    <dbReference type="NCBI Taxonomy" id="871664"/>
    <lineage>
        <taxon>Bacteria</taxon>
        <taxon>Bacillati</taxon>
        <taxon>Bacillota</taxon>
        <taxon>Clostridia</taxon>
        <taxon>Lachnospirales</taxon>
        <taxon>Lachnospiraceae</taxon>
        <taxon>Blautia</taxon>
    </lineage>
</organism>
<keyword evidence="2" id="KW-1185">Reference proteome</keyword>